<protein>
    <recommendedName>
        <fullName evidence="3">Cilia- and flagella-associated protein 157</fullName>
    </recommendedName>
</protein>
<evidence type="ECO:0000256" key="3">
    <source>
        <dbReference type="ARBA" id="ARBA00014087"/>
    </source>
</evidence>
<evidence type="ECO:0000256" key="6">
    <source>
        <dbReference type="ARBA" id="ARBA00023273"/>
    </source>
</evidence>
<gene>
    <name evidence="9" type="ORF">MS3_00006632</name>
</gene>
<keyword evidence="4 7" id="KW-0175">Coiled coil</keyword>
<comment type="similarity">
    <text evidence="2">Belongs to the CFAP157 family.</text>
</comment>
<evidence type="ECO:0000313" key="10">
    <source>
        <dbReference type="Proteomes" id="UP000471633"/>
    </source>
</evidence>
<dbReference type="PANTHER" id="PTHR31954:SF1">
    <property type="entry name" value="CILIA- AND FLAGELLA-ASSOCIATED PROTEIN 157"/>
    <property type="match status" value="1"/>
</dbReference>
<evidence type="ECO:0000256" key="8">
    <source>
        <dbReference type="SAM" id="MobiDB-lite"/>
    </source>
</evidence>
<dbReference type="EMBL" id="AMPZ03000004">
    <property type="protein sequence ID" value="KAH9585331.1"/>
    <property type="molecule type" value="Genomic_DNA"/>
</dbReference>
<feature type="region of interest" description="Disordered" evidence="8">
    <location>
        <begin position="1"/>
        <end position="21"/>
    </location>
</feature>
<dbReference type="AlphaFoldDB" id="A0A922IRE2"/>
<keyword evidence="5" id="KW-0969">Cilium</keyword>
<evidence type="ECO:0000256" key="2">
    <source>
        <dbReference type="ARBA" id="ARBA00010841"/>
    </source>
</evidence>
<comment type="caution">
    <text evidence="9">The sequence shown here is derived from an EMBL/GenBank/DDBJ whole genome shotgun (WGS) entry which is preliminary data.</text>
</comment>
<evidence type="ECO:0000256" key="1">
    <source>
        <dbReference type="ARBA" id="ARBA00004138"/>
    </source>
</evidence>
<feature type="compositionally biased region" description="Basic residues" evidence="8">
    <location>
        <begin position="1"/>
        <end position="10"/>
    </location>
</feature>
<evidence type="ECO:0000256" key="7">
    <source>
        <dbReference type="SAM" id="Coils"/>
    </source>
</evidence>
<evidence type="ECO:0000256" key="5">
    <source>
        <dbReference type="ARBA" id="ARBA00023069"/>
    </source>
</evidence>
<dbReference type="GeneID" id="24597467"/>
<keyword evidence="6" id="KW-0966">Cell projection</keyword>
<dbReference type="GO" id="GO:0008017">
    <property type="term" value="F:microtubule binding"/>
    <property type="evidence" value="ECO:0007669"/>
    <property type="project" value="TreeGrafter"/>
</dbReference>
<name>A0A922IRE2_SCHHA</name>
<evidence type="ECO:0000256" key="4">
    <source>
        <dbReference type="ARBA" id="ARBA00023054"/>
    </source>
</evidence>
<organism evidence="9 10">
    <name type="scientific">Schistosoma haematobium</name>
    <name type="common">Blood fluke</name>
    <dbReference type="NCBI Taxonomy" id="6185"/>
    <lineage>
        <taxon>Eukaryota</taxon>
        <taxon>Metazoa</taxon>
        <taxon>Spiralia</taxon>
        <taxon>Lophotrochozoa</taxon>
        <taxon>Platyhelminthes</taxon>
        <taxon>Trematoda</taxon>
        <taxon>Digenea</taxon>
        <taxon>Strigeidida</taxon>
        <taxon>Schistosomatoidea</taxon>
        <taxon>Schistosomatidae</taxon>
        <taxon>Schistosoma</taxon>
    </lineage>
</organism>
<accession>A0A922IRE2</accession>
<sequence>MARRRKKSRKSTGSSRKEELTPSVASNVLYDPKIYEAQIEILKKKIKDYQYVIDNFKDLILQTTSKVHNIESDGKGLITYLQNCIQNKDREIVGLKQNLSTLLKRMSEKHKEHNKIVVSLRLEIEAIEEKLNSEKAVLTGKVESLENFSVERAQLQYKTTEIKNLIEETLELNKSIYHEKDLELTVSQDRLFKEMLSRVSHLAGKFRIGTEKRVNKTERRTLEYNYKLNDKLANLSNKISHIMGKHKSYKQATRQLKHDINVLQELRDQMHKNWSDHIKSLKGSVSNCLEKEQKLSSIMKSFTSDKTIDSMNNDLFDEQIKYISTKEIRLNDDLQTLRSKYEHTLFQYEEYMDLKDKELYRLKQLIKARNSLCQLVFDCKTALWEAYEMSEPENAMKLNLTERIQRHDHLLTAFFILIYTCDQLISRITPYQIGDFRLSQITRSIPSASIKQSSRGNKVMFSNSLHTFSSSSLAKSDNQTRKFSSNNNESSGSLLDSCGKDCDSTSNFPLALKFGLEPIDDAKQIISTTNLIKELSKCSRQSVRRTNTPVLHSIAVQTDSLFASHKQPSNLCKKRSLNKACFARISRGILQLPLINSTILAPKEDYDELYRFNIQSTYKHKSPILPSLYKLARM</sequence>
<comment type="subcellular location">
    <subcellularLocation>
        <location evidence="1">Cell projection</location>
        <location evidence="1">Cilium</location>
    </subcellularLocation>
</comment>
<dbReference type="PANTHER" id="PTHR31954">
    <property type="entry name" value="CILIA- AND FLAGELLA-ASSOCIATED PROTEIN 157"/>
    <property type="match status" value="1"/>
</dbReference>
<dbReference type="CTD" id="24597467"/>
<reference evidence="9" key="3">
    <citation type="submission" date="2021-06" db="EMBL/GenBank/DDBJ databases">
        <title>Chromosome-level genome assembly for S. haematobium.</title>
        <authorList>
            <person name="Stroehlein A.J."/>
        </authorList>
    </citation>
    <scope>NUCLEOTIDE SEQUENCE</scope>
</reference>
<dbReference type="RefSeq" id="XP_051067992.1">
    <property type="nucleotide sequence ID" value="XM_051214803.1"/>
</dbReference>
<reference evidence="9" key="2">
    <citation type="journal article" date="2019" name="Gigascience">
        <title>High-quality Schistosoma haematobium genome achieved by single-molecule and long-range sequencing.</title>
        <authorList>
            <person name="Stroehlein A.J."/>
            <person name="Korhonen P.K."/>
            <person name="Chong T.M."/>
            <person name="Lim Y.L."/>
            <person name="Chan K.G."/>
            <person name="Webster B."/>
            <person name="Rollinson D."/>
            <person name="Brindley P.J."/>
            <person name="Gasser R.B."/>
            <person name="Young N.D."/>
        </authorList>
    </citation>
    <scope>NUCLEOTIDE SEQUENCE</scope>
</reference>
<keyword evidence="10" id="KW-1185">Reference proteome</keyword>
<feature type="coiled-coil region" evidence="7">
    <location>
        <begin position="85"/>
        <end position="137"/>
    </location>
</feature>
<dbReference type="GO" id="GO:0036064">
    <property type="term" value="C:ciliary basal body"/>
    <property type="evidence" value="ECO:0007669"/>
    <property type="project" value="TreeGrafter"/>
</dbReference>
<reference evidence="9" key="1">
    <citation type="journal article" date="2012" name="Nat. Genet.">
        <title>Whole-genome sequence of Schistosoma haematobium.</title>
        <authorList>
            <person name="Young N.D."/>
            <person name="Jex A.R."/>
            <person name="Li B."/>
            <person name="Liu S."/>
            <person name="Yang L."/>
            <person name="Xiong Z."/>
            <person name="Li Y."/>
            <person name="Cantacessi C."/>
            <person name="Hall R.S."/>
            <person name="Xu X."/>
            <person name="Chen F."/>
            <person name="Wu X."/>
            <person name="Zerlotini A."/>
            <person name="Oliveira G."/>
            <person name="Hofmann A."/>
            <person name="Zhang G."/>
            <person name="Fang X."/>
            <person name="Kang Y."/>
            <person name="Campbell B.E."/>
            <person name="Loukas A."/>
            <person name="Ranganathan S."/>
            <person name="Rollinson D."/>
            <person name="Rinaldi G."/>
            <person name="Brindley P.J."/>
            <person name="Yang H."/>
            <person name="Wang J."/>
            <person name="Wang J."/>
            <person name="Gasser R.B."/>
        </authorList>
    </citation>
    <scope>NUCLEOTIDE SEQUENCE</scope>
</reference>
<dbReference type="Proteomes" id="UP000471633">
    <property type="component" value="Unassembled WGS sequence"/>
</dbReference>
<evidence type="ECO:0000313" key="9">
    <source>
        <dbReference type="EMBL" id="KAH9585331.1"/>
    </source>
</evidence>
<dbReference type="InterPro" id="IPR038844">
    <property type="entry name" value="CFAP157"/>
</dbReference>
<reference evidence="9" key="4">
    <citation type="journal article" date="2022" name="PLoS Pathog.">
        <title>Chromosome-level genome of Schistosoma haematobium underpins genome-wide explorations of molecular variation.</title>
        <authorList>
            <person name="Stroehlein A.J."/>
            <person name="Korhonen P.K."/>
            <person name="Lee V.V."/>
            <person name="Ralph S.A."/>
            <person name="Mentink-Kane M."/>
            <person name="You H."/>
            <person name="McManus D.P."/>
            <person name="Tchuente L.T."/>
            <person name="Stothard J.R."/>
            <person name="Kaur P."/>
            <person name="Dudchenko O."/>
            <person name="Aiden E.L."/>
            <person name="Yang B."/>
            <person name="Yang H."/>
            <person name="Emery A.M."/>
            <person name="Webster B.L."/>
            <person name="Brindley P.J."/>
            <person name="Rollinson D."/>
            <person name="Chang B.C.H."/>
            <person name="Gasser R.B."/>
            <person name="Young N.D."/>
        </authorList>
    </citation>
    <scope>NUCLEOTIDE SEQUENCE</scope>
</reference>
<proteinExistence type="inferred from homology"/>